<evidence type="ECO:0000256" key="3">
    <source>
        <dbReference type="ARBA" id="ARBA00023125"/>
    </source>
</evidence>
<feature type="domain" description="WRKY" evidence="6">
    <location>
        <begin position="48"/>
        <end position="107"/>
    </location>
</feature>
<dbReference type="PANTHER" id="PTHR31221">
    <property type="entry name" value="WRKY TRANSCRIPTION FACTOR PROTEIN 1-RELATED"/>
    <property type="match status" value="1"/>
</dbReference>
<dbReference type="PANTHER" id="PTHR31221:SF360">
    <property type="entry name" value="WRKY DOMAIN-CONTAINING PROTEIN"/>
    <property type="match status" value="1"/>
</dbReference>
<accession>A0ABU6VCR9</accession>
<organism evidence="7 8">
    <name type="scientific">Stylosanthes scabra</name>
    <dbReference type="NCBI Taxonomy" id="79078"/>
    <lineage>
        <taxon>Eukaryota</taxon>
        <taxon>Viridiplantae</taxon>
        <taxon>Streptophyta</taxon>
        <taxon>Embryophyta</taxon>
        <taxon>Tracheophyta</taxon>
        <taxon>Spermatophyta</taxon>
        <taxon>Magnoliopsida</taxon>
        <taxon>eudicotyledons</taxon>
        <taxon>Gunneridae</taxon>
        <taxon>Pentapetalae</taxon>
        <taxon>rosids</taxon>
        <taxon>fabids</taxon>
        <taxon>Fabales</taxon>
        <taxon>Fabaceae</taxon>
        <taxon>Papilionoideae</taxon>
        <taxon>50 kb inversion clade</taxon>
        <taxon>dalbergioids sensu lato</taxon>
        <taxon>Dalbergieae</taxon>
        <taxon>Pterocarpus clade</taxon>
        <taxon>Stylosanthes</taxon>
    </lineage>
</organism>
<proteinExistence type="predicted"/>
<evidence type="ECO:0000259" key="6">
    <source>
        <dbReference type="PROSITE" id="PS50811"/>
    </source>
</evidence>
<protein>
    <recommendedName>
        <fullName evidence="6">WRKY domain-containing protein</fullName>
    </recommendedName>
</protein>
<dbReference type="EMBL" id="JASCZI010151202">
    <property type="protein sequence ID" value="MED6170864.1"/>
    <property type="molecule type" value="Genomic_DNA"/>
</dbReference>
<dbReference type="InterPro" id="IPR044810">
    <property type="entry name" value="WRKY_plant"/>
</dbReference>
<gene>
    <name evidence="7" type="ORF">PIB30_035251</name>
</gene>
<keyword evidence="8" id="KW-1185">Reference proteome</keyword>
<dbReference type="Proteomes" id="UP001341840">
    <property type="component" value="Unassembled WGS sequence"/>
</dbReference>
<keyword evidence="5" id="KW-0539">Nucleus</keyword>
<dbReference type="SMART" id="SM00774">
    <property type="entry name" value="WRKY"/>
    <property type="match status" value="1"/>
</dbReference>
<evidence type="ECO:0000256" key="5">
    <source>
        <dbReference type="ARBA" id="ARBA00023242"/>
    </source>
</evidence>
<dbReference type="Pfam" id="PF03106">
    <property type="entry name" value="WRKY"/>
    <property type="match status" value="2"/>
</dbReference>
<dbReference type="PROSITE" id="PS50811">
    <property type="entry name" value="WRKY"/>
    <property type="match status" value="2"/>
</dbReference>
<keyword evidence="3" id="KW-0238">DNA-binding</keyword>
<reference evidence="7 8" key="1">
    <citation type="journal article" date="2023" name="Plants (Basel)">
        <title>Bridging the Gap: Combining Genomics and Transcriptomics Approaches to Understand Stylosanthes scabra, an Orphan Legume from the Brazilian Caatinga.</title>
        <authorList>
            <person name="Ferreira-Neto J.R.C."/>
            <person name="da Silva M.D."/>
            <person name="Binneck E."/>
            <person name="de Melo N.F."/>
            <person name="da Silva R.H."/>
            <person name="de Melo A.L.T.M."/>
            <person name="Pandolfi V."/>
            <person name="Bustamante F.O."/>
            <person name="Brasileiro-Vidal A.C."/>
            <person name="Benko-Iseppon A.M."/>
        </authorList>
    </citation>
    <scope>NUCLEOTIDE SEQUENCE [LARGE SCALE GENOMIC DNA]</scope>
    <source>
        <tissue evidence="7">Leaves</tissue>
    </source>
</reference>
<name>A0ABU6VCR9_9FABA</name>
<evidence type="ECO:0000256" key="1">
    <source>
        <dbReference type="ARBA" id="ARBA00004123"/>
    </source>
</evidence>
<keyword evidence="2" id="KW-0805">Transcription regulation</keyword>
<dbReference type="InterPro" id="IPR003657">
    <property type="entry name" value="WRKY_dom"/>
</dbReference>
<dbReference type="InterPro" id="IPR036576">
    <property type="entry name" value="WRKY_dom_sf"/>
</dbReference>
<feature type="non-terminal residue" evidence="7">
    <location>
        <position position="224"/>
    </location>
</feature>
<evidence type="ECO:0000313" key="8">
    <source>
        <dbReference type="Proteomes" id="UP001341840"/>
    </source>
</evidence>
<dbReference type="SUPFAM" id="SSF118290">
    <property type="entry name" value="WRKY DNA-binding domain"/>
    <property type="match status" value="2"/>
</dbReference>
<feature type="domain" description="WRKY" evidence="6">
    <location>
        <begin position="198"/>
        <end position="224"/>
    </location>
</feature>
<evidence type="ECO:0000313" key="7">
    <source>
        <dbReference type="EMBL" id="MED6170864.1"/>
    </source>
</evidence>
<evidence type="ECO:0000256" key="4">
    <source>
        <dbReference type="ARBA" id="ARBA00023163"/>
    </source>
</evidence>
<evidence type="ECO:0000256" key="2">
    <source>
        <dbReference type="ARBA" id="ARBA00023015"/>
    </source>
</evidence>
<sequence length="224" mass="25993">MDTIRIHESVRQVDFSPSMRRNLFERHSTSVPQVNYGKSVNKDLDGDLNDGYNWRKYGEKEVKGGENPRYYYRCTQPNCTMKKKVGRNSNGDVIEVIYKGSHNHPKPWKPLEKLQSLDALTPLTNPRNMSQQSTREQDLNRIIEQASQITSHPRRGDEDQLEAHAKRLKGVSEVYSYCFYPIGGKPIKEPRVIVQTTTEIDILDDGYRWRKYGQKIVKGNPNPR</sequence>
<comment type="caution">
    <text evidence="7">The sequence shown here is derived from an EMBL/GenBank/DDBJ whole genome shotgun (WGS) entry which is preliminary data.</text>
</comment>
<dbReference type="Gene3D" id="2.20.25.80">
    <property type="entry name" value="WRKY domain"/>
    <property type="match status" value="2"/>
</dbReference>
<comment type="subcellular location">
    <subcellularLocation>
        <location evidence="1">Nucleus</location>
    </subcellularLocation>
</comment>
<keyword evidence="4" id="KW-0804">Transcription</keyword>